<dbReference type="InterPro" id="IPR039483">
    <property type="entry name" value="Meu6_PH_dom"/>
</dbReference>
<evidence type="ECO:0000256" key="1">
    <source>
        <dbReference type="SAM" id="MobiDB-lite"/>
    </source>
</evidence>
<dbReference type="PANTHER" id="PTHR42073">
    <property type="entry name" value="MEIOTIC EXPRESSION UP-REGULATED PROTEIN 6"/>
    <property type="match status" value="1"/>
</dbReference>
<feature type="compositionally biased region" description="Basic and acidic residues" evidence="1">
    <location>
        <begin position="292"/>
        <end position="326"/>
    </location>
</feature>
<dbReference type="PROSITE" id="PS50053">
    <property type="entry name" value="UBIQUITIN_2"/>
    <property type="match status" value="1"/>
</dbReference>
<feature type="compositionally biased region" description="Polar residues" evidence="1">
    <location>
        <begin position="636"/>
        <end position="657"/>
    </location>
</feature>
<dbReference type="Gene3D" id="2.30.29.30">
    <property type="entry name" value="Pleckstrin-homology domain (PH domain)/Phosphotyrosine-binding domain (PTB)"/>
    <property type="match status" value="1"/>
</dbReference>
<reference evidence="3" key="1">
    <citation type="journal article" date="2020" name="Stud. Mycol.">
        <title>101 Dothideomycetes genomes: a test case for predicting lifestyles and emergence of pathogens.</title>
        <authorList>
            <person name="Haridas S."/>
            <person name="Albert R."/>
            <person name="Binder M."/>
            <person name="Bloem J."/>
            <person name="Labutti K."/>
            <person name="Salamov A."/>
            <person name="Andreopoulos B."/>
            <person name="Baker S."/>
            <person name="Barry K."/>
            <person name="Bills G."/>
            <person name="Bluhm B."/>
            <person name="Cannon C."/>
            <person name="Castanera R."/>
            <person name="Culley D."/>
            <person name="Daum C."/>
            <person name="Ezra D."/>
            <person name="Gonzalez J."/>
            <person name="Henrissat B."/>
            <person name="Kuo A."/>
            <person name="Liang C."/>
            <person name="Lipzen A."/>
            <person name="Lutzoni F."/>
            <person name="Magnuson J."/>
            <person name="Mondo S."/>
            <person name="Nolan M."/>
            <person name="Ohm R."/>
            <person name="Pangilinan J."/>
            <person name="Park H.-J."/>
            <person name="Ramirez L."/>
            <person name="Alfaro M."/>
            <person name="Sun H."/>
            <person name="Tritt A."/>
            <person name="Yoshinaga Y."/>
            <person name="Zwiers L.-H."/>
            <person name="Turgeon B."/>
            <person name="Goodwin S."/>
            <person name="Spatafora J."/>
            <person name="Crous P."/>
            <person name="Grigoriev I."/>
        </authorList>
    </citation>
    <scope>NUCLEOTIDE SEQUENCE</scope>
    <source>
        <strain evidence="3">CBS 161.51</strain>
    </source>
</reference>
<feature type="compositionally biased region" description="Basic and acidic residues" evidence="1">
    <location>
        <begin position="388"/>
        <end position="401"/>
    </location>
</feature>
<dbReference type="Gene3D" id="1.20.225.20">
    <property type="entry name" value="Ub domain-containing protein, DC-UbP/UBTD2, N-terminal domain"/>
    <property type="match status" value="1"/>
</dbReference>
<dbReference type="Pfam" id="PF15406">
    <property type="entry name" value="PH_6"/>
    <property type="match status" value="1"/>
</dbReference>
<dbReference type="InterPro" id="IPR032752">
    <property type="entry name" value="DC-UbP/UBTD2_N"/>
</dbReference>
<feature type="compositionally biased region" description="Basic residues" evidence="1">
    <location>
        <begin position="269"/>
        <end position="284"/>
    </location>
</feature>
<evidence type="ECO:0000313" key="4">
    <source>
        <dbReference type="Proteomes" id="UP000800038"/>
    </source>
</evidence>
<gene>
    <name evidence="3" type="ORF">EJ02DRAFT_346991</name>
</gene>
<dbReference type="InterPro" id="IPR029071">
    <property type="entry name" value="Ubiquitin-like_domsf"/>
</dbReference>
<protein>
    <recommendedName>
        <fullName evidence="2">Ubiquitin-like domain-containing protein</fullName>
    </recommendedName>
</protein>
<dbReference type="OrthoDB" id="5593352at2759"/>
<feature type="compositionally biased region" description="Low complexity" evidence="1">
    <location>
        <begin position="231"/>
        <end position="263"/>
    </location>
</feature>
<sequence length="900" mass="96167">MSAIDATKPVDLPQAGTVEPAPVLASDNVTAPIDAPATEELPKTESEAVPLVEDKKEEKIVEPIYSGVLGYKAPGLKNAFRFAKKYFWFGEEPVPADNLREYLRGEKPEVAHPVVAWSSQTGKGLLFFVKHADHKEHPAGALNLAYATDVAKDGAIAFAFKISGHKHTFEAQTAAERDGWFTAVERAITEAKAAKDGIESSDGYKEHKENIAKPVILAGAASASAPKKSMDAAPKLAEAEAPVAGEPVVTAPARTGSASSSSSNEEKKAKKAKNKSRSVSRKRASIFGGLLGKKDKEPKEDSEAAKTEPEVKKDETAGVPHLDEIPHSTPVNTNDVVNPGEESKVEATPAPVLTAPVEENKTEETQAALVSEKPKPTKRSSIFGSFVEKLKSPTTEKRENEVFPASVKESEPLSETSKPFEETQVGAPVVPETAVSEPKTEDVKPVVASTPSKEKSHFSFGKVFGSKDRAKSPAATDKAPEPKVDAAPKIEDTPAAAPAVSESAEPLQTVEPVHPVAETKPEHTVEGQENTPKTAKKSGGFFGNLSRSLSKATGSKTQSKDKKDTVTSPATVEETSEETPVVADKDETPVLAAPAEKTIGDVPATAVSVGEDSKSTNPIVSTTAPSDDNPPAVRAHSSSRNITAPSTRPNSIPSPRASQAAIHPAHSRQDRPNSPLKRIPAAQRSRLPHTLASPSAKSLGDSANPTWTRSRLEKEREDWWDTQVTGLGEIWGAIRLAAQHLQAGELQEAQTMLEVTGCTCPTGLLWRGVFDETGVQYKVPEWIVVEPEGVAGEEEDGDATGAGVKSSGVVEADGGDGKGEETYTMRVRTSHDQKDLLVSVRRKETVGAIVERMKKYAELPPHAKIRLAYGGRIYTDPETLEAHPYFDYANNFVLSALVFL</sequence>
<feature type="compositionally biased region" description="Polar residues" evidence="1">
    <location>
        <begin position="615"/>
        <end position="626"/>
    </location>
</feature>
<feature type="region of interest" description="Disordered" evidence="1">
    <location>
        <begin position="791"/>
        <end position="821"/>
    </location>
</feature>
<feature type="compositionally biased region" description="Basic and acidic residues" evidence="1">
    <location>
        <begin position="517"/>
        <end position="526"/>
    </location>
</feature>
<dbReference type="AlphaFoldDB" id="A0A6A5ST82"/>
<feature type="compositionally biased region" description="Low complexity" evidence="1">
    <location>
        <begin position="494"/>
        <end position="506"/>
    </location>
</feature>
<feature type="compositionally biased region" description="Polar residues" evidence="1">
    <location>
        <begin position="692"/>
        <end position="709"/>
    </location>
</feature>
<dbReference type="PANTHER" id="PTHR42073:SF1">
    <property type="entry name" value="MEIOTIC EXPRESSION UP-REGULATED PROTEIN 6"/>
    <property type="match status" value="1"/>
</dbReference>
<keyword evidence="4" id="KW-1185">Reference proteome</keyword>
<feature type="domain" description="Ubiquitin-like" evidence="2">
    <location>
        <begin position="823"/>
        <end position="881"/>
    </location>
</feature>
<dbReference type="InterPro" id="IPR011993">
    <property type="entry name" value="PH-like_dom_sf"/>
</dbReference>
<feature type="region of interest" description="Disordered" evidence="1">
    <location>
        <begin position="231"/>
        <end position="715"/>
    </location>
</feature>
<name>A0A6A5ST82_9PLEO</name>
<dbReference type="Proteomes" id="UP000800038">
    <property type="component" value="Unassembled WGS sequence"/>
</dbReference>
<feature type="compositionally biased region" description="Polar residues" evidence="1">
    <location>
        <begin position="545"/>
        <end position="557"/>
    </location>
</feature>
<accession>A0A6A5ST82</accession>
<dbReference type="Pfam" id="PF16455">
    <property type="entry name" value="UBD"/>
    <property type="match status" value="1"/>
</dbReference>
<proteinExistence type="predicted"/>
<feature type="compositionally biased region" description="Basic and acidic residues" evidence="1">
    <location>
        <begin position="478"/>
        <end position="492"/>
    </location>
</feature>
<dbReference type="InterPro" id="IPR000626">
    <property type="entry name" value="Ubiquitin-like_dom"/>
</dbReference>
<dbReference type="EMBL" id="ML976042">
    <property type="protein sequence ID" value="KAF1941796.1"/>
    <property type="molecule type" value="Genomic_DNA"/>
</dbReference>
<dbReference type="SUPFAM" id="SSF54236">
    <property type="entry name" value="Ubiquitin-like"/>
    <property type="match status" value="1"/>
</dbReference>
<dbReference type="InterPro" id="IPR039712">
    <property type="entry name" value="Meu6"/>
</dbReference>
<dbReference type="InterPro" id="IPR038169">
    <property type="entry name" value="DC-UbP/UBTD2_N_sf"/>
</dbReference>
<evidence type="ECO:0000313" key="3">
    <source>
        <dbReference type="EMBL" id="KAF1941796.1"/>
    </source>
</evidence>
<evidence type="ECO:0000259" key="2">
    <source>
        <dbReference type="PROSITE" id="PS50053"/>
    </source>
</evidence>
<dbReference type="SUPFAM" id="SSF50729">
    <property type="entry name" value="PH domain-like"/>
    <property type="match status" value="1"/>
</dbReference>
<feature type="region of interest" description="Disordered" evidence="1">
    <location>
        <begin position="1"/>
        <end position="47"/>
    </location>
</feature>
<organism evidence="3 4">
    <name type="scientific">Clathrospora elynae</name>
    <dbReference type="NCBI Taxonomy" id="706981"/>
    <lineage>
        <taxon>Eukaryota</taxon>
        <taxon>Fungi</taxon>
        <taxon>Dikarya</taxon>
        <taxon>Ascomycota</taxon>
        <taxon>Pezizomycotina</taxon>
        <taxon>Dothideomycetes</taxon>
        <taxon>Pleosporomycetidae</taxon>
        <taxon>Pleosporales</taxon>
        <taxon>Diademaceae</taxon>
        <taxon>Clathrospora</taxon>
    </lineage>
</organism>
<feature type="compositionally biased region" description="Low complexity" evidence="1">
    <location>
        <begin position="566"/>
        <end position="582"/>
    </location>
</feature>